<proteinExistence type="predicted"/>
<reference evidence="1" key="1">
    <citation type="journal article" date="2015" name="Nature">
        <title>Complex archaea that bridge the gap between prokaryotes and eukaryotes.</title>
        <authorList>
            <person name="Spang A."/>
            <person name="Saw J.H."/>
            <person name="Jorgensen S.L."/>
            <person name="Zaremba-Niedzwiedzka K."/>
            <person name="Martijn J."/>
            <person name="Lind A.E."/>
            <person name="van Eijk R."/>
            <person name="Schleper C."/>
            <person name="Guy L."/>
            <person name="Ettema T.J."/>
        </authorList>
    </citation>
    <scope>NUCLEOTIDE SEQUENCE</scope>
</reference>
<feature type="non-terminal residue" evidence="1">
    <location>
        <position position="25"/>
    </location>
</feature>
<evidence type="ECO:0000313" key="1">
    <source>
        <dbReference type="EMBL" id="KKM04372.1"/>
    </source>
</evidence>
<gene>
    <name evidence="1" type="ORF">LCGC14_1764960</name>
</gene>
<sequence length="25" mass="2978">MSDQDKLEFVERRICIGMITSTEYI</sequence>
<protein>
    <submittedName>
        <fullName evidence="1">Uncharacterized protein</fullName>
    </submittedName>
</protein>
<comment type="caution">
    <text evidence="1">The sequence shown here is derived from an EMBL/GenBank/DDBJ whole genome shotgun (WGS) entry which is preliminary data.</text>
</comment>
<name>A0A0F9HMG1_9ZZZZ</name>
<dbReference type="AlphaFoldDB" id="A0A0F9HMG1"/>
<organism evidence="1">
    <name type="scientific">marine sediment metagenome</name>
    <dbReference type="NCBI Taxonomy" id="412755"/>
    <lineage>
        <taxon>unclassified sequences</taxon>
        <taxon>metagenomes</taxon>
        <taxon>ecological metagenomes</taxon>
    </lineage>
</organism>
<dbReference type="EMBL" id="LAZR01016467">
    <property type="protein sequence ID" value="KKM04372.1"/>
    <property type="molecule type" value="Genomic_DNA"/>
</dbReference>
<accession>A0A0F9HMG1</accession>